<dbReference type="PANTHER" id="PTHR42756">
    <property type="entry name" value="TRANSCRIPTIONAL REGULATOR, MARR"/>
    <property type="match status" value="1"/>
</dbReference>
<reference evidence="5 7" key="1">
    <citation type="submission" date="2016-10" db="EMBL/GenBank/DDBJ databases">
        <title>Complete Genome Sequence of Acetogen Clostridium formicoaceticum ATCC 27076.</title>
        <authorList>
            <person name="Bao T."/>
            <person name="Cheng C."/>
            <person name="Zhao J."/>
            <person name="Yang S.-T."/>
            <person name="Wang J."/>
            <person name="Wang M."/>
        </authorList>
    </citation>
    <scope>NUCLEOTIDE SEQUENCE [LARGE SCALE GENOMIC DNA]</scope>
    <source>
        <strain evidence="5 7">ATCC 27076</strain>
    </source>
</reference>
<protein>
    <submittedName>
        <fullName evidence="6">Transcriptional regulator SlyA</fullName>
    </submittedName>
</protein>
<reference evidence="6 8" key="2">
    <citation type="submission" date="2017-03" db="EMBL/GenBank/DDBJ databases">
        <title>Complete sequence of Clostridium formicaceticum DSM 92.</title>
        <authorList>
            <person name="Poehlein A."/>
            <person name="Karl M."/>
            <person name="Bengelsdorf F.R."/>
            <person name="Duerre P."/>
            <person name="Daniel R."/>
        </authorList>
    </citation>
    <scope>NUCLEOTIDE SEQUENCE [LARGE SCALE GENOMIC DNA]</scope>
    <source>
        <strain evidence="6 8">DSM 92</strain>
    </source>
</reference>
<dbReference type="PROSITE" id="PS01117">
    <property type="entry name" value="HTH_MARR_1"/>
    <property type="match status" value="1"/>
</dbReference>
<sequence>MDPLMKYISRTSRCAALYRSDVLEAYGLNGYQHSYILNICQHPGISQDQLARIIYVNKSNVTRQLALLEDNGFITRTPCENDRRQRQVYPTEKAMQVYPKVREALYQLNAYLLEDFSEEEKELLMIMMKKVMHKAAKLVEKNLEGSSEKR</sequence>
<evidence type="ECO:0000313" key="5">
    <source>
        <dbReference type="EMBL" id="AOY74531.1"/>
    </source>
</evidence>
<evidence type="ECO:0000256" key="3">
    <source>
        <dbReference type="ARBA" id="ARBA00023163"/>
    </source>
</evidence>
<proteinExistence type="predicted"/>
<dbReference type="GO" id="GO:0003677">
    <property type="term" value="F:DNA binding"/>
    <property type="evidence" value="ECO:0007669"/>
    <property type="project" value="UniProtKB-KW"/>
</dbReference>
<feature type="domain" description="HTH marR-type" evidence="4">
    <location>
        <begin position="1"/>
        <end position="133"/>
    </location>
</feature>
<dbReference type="PROSITE" id="PS50995">
    <property type="entry name" value="HTH_MARR_2"/>
    <property type="match status" value="1"/>
</dbReference>
<dbReference type="RefSeq" id="WP_070963288.1">
    <property type="nucleotide sequence ID" value="NZ_CP017603.1"/>
</dbReference>
<keyword evidence="2" id="KW-0238">DNA-binding</keyword>
<dbReference type="EMBL" id="CP017603">
    <property type="protein sequence ID" value="AOY74531.1"/>
    <property type="molecule type" value="Genomic_DNA"/>
</dbReference>
<dbReference type="InterPro" id="IPR036390">
    <property type="entry name" value="WH_DNA-bd_sf"/>
</dbReference>
<evidence type="ECO:0000313" key="6">
    <source>
        <dbReference type="EMBL" id="ARE88887.1"/>
    </source>
</evidence>
<dbReference type="Proteomes" id="UP000177894">
    <property type="component" value="Chromosome"/>
</dbReference>
<dbReference type="EMBL" id="CP020559">
    <property type="protein sequence ID" value="ARE88887.1"/>
    <property type="molecule type" value="Genomic_DNA"/>
</dbReference>
<dbReference type="InterPro" id="IPR036388">
    <property type="entry name" value="WH-like_DNA-bd_sf"/>
</dbReference>
<name>A0AAC9WH95_9CLOT</name>
<dbReference type="SUPFAM" id="SSF46785">
    <property type="entry name" value="Winged helix' DNA-binding domain"/>
    <property type="match status" value="1"/>
</dbReference>
<dbReference type="Proteomes" id="UP000192478">
    <property type="component" value="Chromosome"/>
</dbReference>
<gene>
    <name evidence="6" type="primary">slyA_1</name>
    <name evidence="5" type="ORF">BJL90_00325</name>
    <name evidence="6" type="ORF">CLFO_32930</name>
</gene>
<evidence type="ECO:0000313" key="7">
    <source>
        <dbReference type="Proteomes" id="UP000177894"/>
    </source>
</evidence>
<dbReference type="KEGG" id="cfm:BJL90_00325"/>
<dbReference type="Pfam" id="PF01047">
    <property type="entry name" value="MarR"/>
    <property type="match status" value="1"/>
</dbReference>
<evidence type="ECO:0000256" key="2">
    <source>
        <dbReference type="ARBA" id="ARBA00023125"/>
    </source>
</evidence>
<evidence type="ECO:0000259" key="4">
    <source>
        <dbReference type="PROSITE" id="PS50995"/>
    </source>
</evidence>
<dbReference type="PRINTS" id="PR00598">
    <property type="entry name" value="HTHMARR"/>
</dbReference>
<evidence type="ECO:0000313" key="8">
    <source>
        <dbReference type="Proteomes" id="UP000192478"/>
    </source>
</evidence>
<keyword evidence="7" id="KW-1185">Reference proteome</keyword>
<dbReference type="GO" id="GO:0003700">
    <property type="term" value="F:DNA-binding transcription factor activity"/>
    <property type="evidence" value="ECO:0007669"/>
    <property type="project" value="InterPro"/>
</dbReference>
<evidence type="ECO:0000256" key="1">
    <source>
        <dbReference type="ARBA" id="ARBA00023015"/>
    </source>
</evidence>
<dbReference type="AlphaFoldDB" id="A0AAC9WH95"/>
<dbReference type="InterPro" id="IPR023187">
    <property type="entry name" value="Tscrpt_reg_MarR-type_CS"/>
</dbReference>
<dbReference type="PANTHER" id="PTHR42756:SF1">
    <property type="entry name" value="TRANSCRIPTIONAL REPRESSOR OF EMRAB OPERON"/>
    <property type="match status" value="1"/>
</dbReference>
<dbReference type="InterPro" id="IPR000835">
    <property type="entry name" value="HTH_MarR-typ"/>
</dbReference>
<accession>A0AAC9WH95</accession>
<keyword evidence="3" id="KW-0804">Transcription</keyword>
<dbReference type="Gene3D" id="1.10.10.10">
    <property type="entry name" value="Winged helix-like DNA-binding domain superfamily/Winged helix DNA-binding domain"/>
    <property type="match status" value="1"/>
</dbReference>
<dbReference type="SMART" id="SM00347">
    <property type="entry name" value="HTH_MARR"/>
    <property type="match status" value="1"/>
</dbReference>
<keyword evidence="1" id="KW-0805">Transcription regulation</keyword>
<organism evidence="6 8">
    <name type="scientific">Clostridium formicaceticum</name>
    <dbReference type="NCBI Taxonomy" id="1497"/>
    <lineage>
        <taxon>Bacteria</taxon>
        <taxon>Bacillati</taxon>
        <taxon>Bacillota</taxon>
        <taxon>Clostridia</taxon>
        <taxon>Eubacteriales</taxon>
        <taxon>Clostridiaceae</taxon>
        <taxon>Clostridium</taxon>
    </lineage>
</organism>